<keyword evidence="7" id="KW-0902">Two-component regulatory system</keyword>
<keyword evidence="6" id="KW-0418">Kinase</keyword>
<comment type="caution">
    <text evidence="12">The sequence shown here is derived from an EMBL/GenBank/DDBJ whole genome shotgun (WGS) entry which is preliminary data.</text>
</comment>
<keyword evidence="8" id="KW-1133">Transmembrane helix</keyword>
<feature type="domain" description="PAS" evidence="10">
    <location>
        <begin position="205"/>
        <end position="251"/>
    </location>
</feature>
<dbReference type="Pfam" id="PF02518">
    <property type="entry name" value="HATPase_c"/>
    <property type="match status" value="1"/>
</dbReference>
<keyword evidence="4" id="KW-0597">Phosphoprotein</keyword>
<feature type="transmembrane region" description="Helical" evidence="8">
    <location>
        <begin position="116"/>
        <end position="133"/>
    </location>
</feature>
<dbReference type="PANTHER" id="PTHR43047">
    <property type="entry name" value="TWO-COMPONENT HISTIDINE PROTEIN KINASE"/>
    <property type="match status" value="1"/>
</dbReference>
<dbReference type="InterPro" id="IPR000014">
    <property type="entry name" value="PAS"/>
</dbReference>
<dbReference type="PROSITE" id="PS50112">
    <property type="entry name" value="PAS"/>
    <property type="match status" value="1"/>
</dbReference>
<evidence type="ECO:0000313" key="12">
    <source>
        <dbReference type="EMBL" id="GAA0603765.1"/>
    </source>
</evidence>
<dbReference type="Gene3D" id="3.30.450.20">
    <property type="entry name" value="PAS domain"/>
    <property type="match status" value="1"/>
</dbReference>
<dbReference type="InterPro" id="IPR005467">
    <property type="entry name" value="His_kinase_dom"/>
</dbReference>
<dbReference type="SUPFAM" id="SSF47384">
    <property type="entry name" value="Homodimeric domain of signal transducing histidine kinase"/>
    <property type="match status" value="1"/>
</dbReference>
<dbReference type="SUPFAM" id="SSF55874">
    <property type="entry name" value="ATPase domain of HSP90 chaperone/DNA topoisomerase II/histidine kinase"/>
    <property type="match status" value="1"/>
</dbReference>
<dbReference type="CDD" id="cd00075">
    <property type="entry name" value="HATPase"/>
    <property type="match status" value="1"/>
</dbReference>
<dbReference type="InterPro" id="IPR036097">
    <property type="entry name" value="HisK_dim/P_sf"/>
</dbReference>
<keyword evidence="5" id="KW-0808">Transferase</keyword>
<keyword evidence="8" id="KW-0472">Membrane</keyword>
<evidence type="ECO:0000256" key="3">
    <source>
        <dbReference type="ARBA" id="ARBA00012438"/>
    </source>
</evidence>
<keyword evidence="13" id="KW-1185">Reference proteome</keyword>
<proteinExistence type="predicted"/>
<feature type="domain" description="Histidine kinase" evidence="9">
    <location>
        <begin position="532"/>
        <end position="751"/>
    </location>
</feature>
<dbReference type="PROSITE" id="PS50113">
    <property type="entry name" value="PAC"/>
    <property type="match status" value="1"/>
</dbReference>
<dbReference type="EMBL" id="BAAAHE010000002">
    <property type="protein sequence ID" value="GAA0603765.1"/>
    <property type="molecule type" value="Genomic_DNA"/>
</dbReference>
<evidence type="ECO:0000313" key="13">
    <source>
        <dbReference type="Proteomes" id="UP001500957"/>
    </source>
</evidence>
<dbReference type="InterPro" id="IPR000700">
    <property type="entry name" value="PAS-assoc_C"/>
</dbReference>
<dbReference type="InterPro" id="IPR035965">
    <property type="entry name" value="PAS-like_dom_sf"/>
</dbReference>
<dbReference type="Gene3D" id="1.10.287.130">
    <property type="match status" value="1"/>
</dbReference>
<evidence type="ECO:0000256" key="7">
    <source>
        <dbReference type="ARBA" id="ARBA00023012"/>
    </source>
</evidence>
<evidence type="ECO:0000256" key="2">
    <source>
        <dbReference type="ARBA" id="ARBA00004236"/>
    </source>
</evidence>
<evidence type="ECO:0000256" key="6">
    <source>
        <dbReference type="ARBA" id="ARBA00022777"/>
    </source>
</evidence>
<comment type="subcellular location">
    <subcellularLocation>
        <location evidence="2">Cell membrane</location>
    </subcellularLocation>
</comment>
<reference evidence="13" key="1">
    <citation type="journal article" date="2019" name="Int. J. Syst. Evol. Microbiol.">
        <title>The Global Catalogue of Microorganisms (GCM) 10K type strain sequencing project: providing services to taxonomists for standard genome sequencing and annotation.</title>
        <authorList>
            <consortium name="The Broad Institute Genomics Platform"/>
            <consortium name="The Broad Institute Genome Sequencing Center for Infectious Disease"/>
            <person name="Wu L."/>
            <person name="Ma J."/>
        </authorList>
    </citation>
    <scope>NUCLEOTIDE SEQUENCE [LARGE SCALE GENOMIC DNA]</scope>
    <source>
        <strain evidence="13">JCM 10671</strain>
    </source>
</reference>
<comment type="catalytic activity">
    <reaction evidence="1">
        <text>ATP + protein L-histidine = ADP + protein N-phospho-L-histidine.</text>
        <dbReference type="EC" id="2.7.13.3"/>
    </reaction>
</comment>
<dbReference type="PRINTS" id="PR00344">
    <property type="entry name" value="BCTRLSENSOR"/>
</dbReference>
<feature type="transmembrane region" description="Helical" evidence="8">
    <location>
        <begin position="38"/>
        <end position="60"/>
    </location>
</feature>
<dbReference type="SUPFAM" id="SSF55781">
    <property type="entry name" value="GAF domain-like"/>
    <property type="match status" value="1"/>
</dbReference>
<keyword evidence="8" id="KW-0812">Transmembrane</keyword>
<dbReference type="Gene3D" id="3.30.565.10">
    <property type="entry name" value="Histidine kinase-like ATPase, C-terminal domain"/>
    <property type="match status" value="1"/>
</dbReference>
<evidence type="ECO:0000256" key="1">
    <source>
        <dbReference type="ARBA" id="ARBA00000085"/>
    </source>
</evidence>
<dbReference type="CDD" id="cd00130">
    <property type="entry name" value="PAS"/>
    <property type="match status" value="1"/>
</dbReference>
<dbReference type="SUPFAM" id="SSF55785">
    <property type="entry name" value="PYP-like sensor domain (PAS domain)"/>
    <property type="match status" value="1"/>
</dbReference>
<feature type="transmembrane region" description="Helical" evidence="8">
    <location>
        <begin position="66"/>
        <end position="86"/>
    </location>
</feature>
<dbReference type="Pfam" id="PF00512">
    <property type="entry name" value="HisKA"/>
    <property type="match status" value="1"/>
</dbReference>
<dbReference type="Pfam" id="PF01590">
    <property type="entry name" value="GAF"/>
    <property type="match status" value="1"/>
</dbReference>
<organism evidence="12 13">
    <name type="scientific">Sporichthya brevicatena</name>
    <dbReference type="NCBI Taxonomy" id="171442"/>
    <lineage>
        <taxon>Bacteria</taxon>
        <taxon>Bacillati</taxon>
        <taxon>Actinomycetota</taxon>
        <taxon>Actinomycetes</taxon>
        <taxon>Sporichthyales</taxon>
        <taxon>Sporichthyaceae</taxon>
        <taxon>Sporichthya</taxon>
    </lineage>
</organism>
<dbReference type="EC" id="2.7.13.3" evidence="3"/>
<name>A0ABP3R528_9ACTN</name>
<evidence type="ECO:0000256" key="8">
    <source>
        <dbReference type="SAM" id="Phobius"/>
    </source>
</evidence>
<dbReference type="Gene3D" id="3.30.450.40">
    <property type="match status" value="1"/>
</dbReference>
<dbReference type="InterPro" id="IPR029016">
    <property type="entry name" value="GAF-like_dom_sf"/>
</dbReference>
<dbReference type="InterPro" id="IPR003018">
    <property type="entry name" value="GAF"/>
</dbReference>
<gene>
    <name evidence="12" type="ORF">GCM10009547_01770</name>
</gene>
<evidence type="ECO:0000256" key="4">
    <source>
        <dbReference type="ARBA" id="ARBA00022553"/>
    </source>
</evidence>
<feature type="domain" description="PAC" evidence="11">
    <location>
        <begin position="288"/>
        <end position="340"/>
    </location>
</feature>
<evidence type="ECO:0000259" key="11">
    <source>
        <dbReference type="PROSITE" id="PS50113"/>
    </source>
</evidence>
<protein>
    <recommendedName>
        <fullName evidence="3">histidine kinase</fullName>
        <ecNumber evidence="3">2.7.13.3</ecNumber>
    </recommendedName>
</protein>
<sequence length="759" mass="81216">MCPVSGFLQLRPRSAEIQDVATPLGDARERGPFSQRGLVPRIVPYSVVASGALFVGAFNVRSEDAWLYAGVALSYLLLVLGAFLLPWDRLPRWTQSLLAMATLPLVGVLREATGDLRSPFTALIFLPLMLFAMHGTRREVMACIAGIGVVLAVPLVGSGTASEWQRMALNTAIAGFIGLNVSAVVSRLRESARGHGEAEGRAREARDQFVGLVEAATQFSIIATDAHGAITVFNEGAARMLAYEPEDVLGRVPTFLHDPAELAARAAELDVPAGFEVLVAAARVGEADVRDWTYVRSTGERITVSVTVSAVRGPDAVPVGFIAIACDVTDERRNETKVREQAQRAGLINELTHAIRQDLDPESVQQRAVTALGERLDADRVVIRLASEDDPVGVIAQSWVREGLPALTHSVAPPAGIARLSRRTHGDDTALVVFDVEDDARLRPGEAAELSEVLGIRGYLGCPMWVGSRLVGWLVVNTTRPRNWTGNEVAIVSAIARTVGAALLQAQTYQQELEIIRRLRELDQAKSDFVSSVSHELRTPLTSIIGYLEMLVEGDGGPLNVEQLQLAEVVERNSRRLLALIEDLLTLSHIEAGQTEPVTEPVDLATVVADVQRTVVPILGARELEVVVDVPEDIGSVLGDAGQLERVLFNLVTNAVKFTPDGGRVSIVGAAVDGLARLSVSDSGIGIPEEEQEQLFTRFFRSSAARENAIQGTGLGLVIVKSIVEAHGGSISVASLVGVGTTVTVELPLLPVPADVVLA</sequence>
<evidence type="ECO:0000259" key="10">
    <source>
        <dbReference type="PROSITE" id="PS50112"/>
    </source>
</evidence>
<evidence type="ECO:0000259" key="9">
    <source>
        <dbReference type="PROSITE" id="PS50109"/>
    </source>
</evidence>
<dbReference type="InterPro" id="IPR004358">
    <property type="entry name" value="Sig_transdc_His_kin-like_C"/>
</dbReference>
<dbReference type="SMART" id="SM00388">
    <property type="entry name" value="HisKA"/>
    <property type="match status" value="1"/>
</dbReference>
<dbReference type="InterPro" id="IPR036890">
    <property type="entry name" value="HATPase_C_sf"/>
</dbReference>
<dbReference type="SMART" id="SM00065">
    <property type="entry name" value="GAF"/>
    <property type="match status" value="1"/>
</dbReference>
<dbReference type="Pfam" id="PF13426">
    <property type="entry name" value="PAS_9"/>
    <property type="match status" value="1"/>
</dbReference>
<dbReference type="NCBIfam" id="TIGR00229">
    <property type="entry name" value="sensory_box"/>
    <property type="match status" value="1"/>
</dbReference>
<dbReference type="PANTHER" id="PTHR43047:SF72">
    <property type="entry name" value="OSMOSENSING HISTIDINE PROTEIN KINASE SLN1"/>
    <property type="match status" value="1"/>
</dbReference>
<dbReference type="InterPro" id="IPR003661">
    <property type="entry name" value="HisK_dim/P_dom"/>
</dbReference>
<feature type="transmembrane region" description="Helical" evidence="8">
    <location>
        <begin position="140"/>
        <end position="161"/>
    </location>
</feature>
<dbReference type="Proteomes" id="UP001500957">
    <property type="component" value="Unassembled WGS sequence"/>
</dbReference>
<dbReference type="PROSITE" id="PS50109">
    <property type="entry name" value="HIS_KIN"/>
    <property type="match status" value="1"/>
</dbReference>
<evidence type="ECO:0000256" key="5">
    <source>
        <dbReference type="ARBA" id="ARBA00022679"/>
    </source>
</evidence>
<dbReference type="SMART" id="SM00387">
    <property type="entry name" value="HATPase_c"/>
    <property type="match status" value="1"/>
</dbReference>
<dbReference type="InterPro" id="IPR003594">
    <property type="entry name" value="HATPase_dom"/>
</dbReference>
<dbReference type="CDD" id="cd00082">
    <property type="entry name" value="HisKA"/>
    <property type="match status" value="1"/>
</dbReference>
<dbReference type="SMART" id="SM00091">
    <property type="entry name" value="PAS"/>
    <property type="match status" value="1"/>
</dbReference>
<accession>A0ABP3R528</accession>